<dbReference type="RefSeq" id="WP_070516285.1">
    <property type="nucleotide sequence ID" value="NZ_PNHI01000028.1"/>
</dbReference>
<reference evidence="7 8" key="1">
    <citation type="submission" date="2019-07" db="EMBL/GenBank/DDBJ databases">
        <title>Draft genome of C. aurimucosum strain 15-4290.</title>
        <authorList>
            <person name="Pacheco L.G.C."/>
            <person name="Aguiar E.R.G.R."/>
            <person name="Navas J."/>
            <person name="Santos C.S."/>
            <person name="Rocha D.J.P.G."/>
        </authorList>
    </citation>
    <scope>NUCLEOTIDE SEQUENCE [LARGE SCALE GENOMIC DNA]</scope>
    <source>
        <strain evidence="7 8">15-4290</strain>
    </source>
</reference>
<keyword evidence="2 5" id="KW-0812">Transmembrane</keyword>
<evidence type="ECO:0000256" key="3">
    <source>
        <dbReference type="ARBA" id="ARBA00022989"/>
    </source>
</evidence>
<evidence type="ECO:0000259" key="6">
    <source>
        <dbReference type="Pfam" id="PF02656"/>
    </source>
</evidence>
<evidence type="ECO:0000256" key="1">
    <source>
        <dbReference type="ARBA" id="ARBA00004127"/>
    </source>
</evidence>
<comment type="caution">
    <text evidence="7">The sequence shown here is derived from an EMBL/GenBank/DDBJ whole genome shotgun (WGS) entry which is preliminary data.</text>
</comment>
<name>A0A2N6TEM2_9CORY</name>
<sequence length="99" mass="10304">MSELFDPGLQPERTRLAWQRTGLAGLIAGLLVVRSVAPWAALIVGVVVAVVLWLATAKLRDADEILARAESPALPGASALAAVALGTMLLGAVAFFALW</sequence>
<dbReference type="AlphaFoldDB" id="A0A2N6TEM2"/>
<dbReference type="Proteomes" id="UP000320648">
    <property type="component" value="Unassembled WGS sequence"/>
</dbReference>
<evidence type="ECO:0000256" key="2">
    <source>
        <dbReference type="ARBA" id="ARBA00022692"/>
    </source>
</evidence>
<dbReference type="Pfam" id="PF02656">
    <property type="entry name" value="DUF202"/>
    <property type="match status" value="1"/>
</dbReference>
<evidence type="ECO:0000313" key="7">
    <source>
        <dbReference type="EMBL" id="TVU83328.1"/>
    </source>
</evidence>
<evidence type="ECO:0000256" key="5">
    <source>
        <dbReference type="SAM" id="Phobius"/>
    </source>
</evidence>
<proteinExistence type="predicted"/>
<feature type="domain" description="DUF202" evidence="6">
    <location>
        <begin position="6"/>
        <end position="60"/>
    </location>
</feature>
<accession>A0A2N6TEM2</accession>
<feature type="transmembrane region" description="Helical" evidence="5">
    <location>
        <begin position="36"/>
        <end position="56"/>
    </location>
</feature>
<protein>
    <submittedName>
        <fullName evidence="7">DUF202 domain-containing protein</fullName>
    </submittedName>
</protein>
<gene>
    <name evidence="7" type="ORF">FQN05_07525</name>
</gene>
<evidence type="ECO:0000256" key="4">
    <source>
        <dbReference type="ARBA" id="ARBA00023136"/>
    </source>
</evidence>
<organism evidence="7 8">
    <name type="scientific">Corynebacterium aurimucosum</name>
    <dbReference type="NCBI Taxonomy" id="169292"/>
    <lineage>
        <taxon>Bacteria</taxon>
        <taxon>Bacillati</taxon>
        <taxon>Actinomycetota</taxon>
        <taxon>Actinomycetes</taxon>
        <taxon>Mycobacteriales</taxon>
        <taxon>Corynebacteriaceae</taxon>
        <taxon>Corynebacterium</taxon>
    </lineage>
</organism>
<keyword evidence="3 5" id="KW-1133">Transmembrane helix</keyword>
<evidence type="ECO:0000313" key="8">
    <source>
        <dbReference type="Proteomes" id="UP000320648"/>
    </source>
</evidence>
<dbReference type="GO" id="GO:0012505">
    <property type="term" value="C:endomembrane system"/>
    <property type="evidence" value="ECO:0007669"/>
    <property type="project" value="UniProtKB-SubCell"/>
</dbReference>
<keyword evidence="4 5" id="KW-0472">Membrane</keyword>
<dbReference type="EMBL" id="VMTX01000009">
    <property type="protein sequence ID" value="TVU83328.1"/>
    <property type="molecule type" value="Genomic_DNA"/>
</dbReference>
<dbReference type="InterPro" id="IPR003807">
    <property type="entry name" value="DUF202"/>
</dbReference>
<feature type="transmembrane region" description="Helical" evidence="5">
    <location>
        <begin position="77"/>
        <end position="98"/>
    </location>
</feature>
<comment type="subcellular location">
    <subcellularLocation>
        <location evidence="1">Endomembrane system</location>
        <topology evidence="1">Multi-pass membrane protein</topology>
    </subcellularLocation>
</comment>